<dbReference type="GO" id="GO:0006303">
    <property type="term" value="P:double-strand break repair via nonhomologous end joining"/>
    <property type="evidence" value="ECO:0007669"/>
    <property type="project" value="UniProtKB-UniRule"/>
</dbReference>
<dbReference type="InterPro" id="IPR006164">
    <property type="entry name" value="DNA_bd_Ku70/Ku80"/>
</dbReference>
<evidence type="ECO:0000259" key="4">
    <source>
        <dbReference type="SMART" id="SM00559"/>
    </source>
</evidence>
<protein>
    <recommendedName>
        <fullName evidence="2">Non-homologous end joining protein Ku</fullName>
    </recommendedName>
</protein>
<dbReference type="Gene3D" id="2.40.290.10">
    <property type="match status" value="1"/>
</dbReference>
<dbReference type="AlphaFoldDB" id="A0A5J6MH11"/>
<proteinExistence type="inferred from homology"/>
<feature type="compositionally biased region" description="Low complexity" evidence="3">
    <location>
        <begin position="273"/>
        <end position="289"/>
    </location>
</feature>
<dbReference type="RefSeq" id="WP_151177106.1">
    <property type="nucleotide sequence ID" value="NZ_CP042906.1"/>
</dbReference>
<keyword evidence="2" id="KW-0233">DNA recombination</keyword>
<dbReference type="Proteomes" id="UP000326202">
    <property type="component" value="Chromosome"/>
</dbReference>
<dbReference type="Pfam" id="PF02735">
    <property type="entry name" value="Ku"/>
    <property type="match status" value="1"/>
</dbReference>
<dbReference type="PANTHER" id="PTHR41251:SF1">
    <property type="entry name" value="NON-HOMOLOGOUS END JOINING PROTEIN KU"/>
    <property type="match status" value="1"/>
</dbReference>
<evidence type="ECO:0000313" key="5">
    <source>
        <dbReference type="EMBL" id="QEX16792.1"/>
    </source>
</evidence>
<comment type="function">
    <text evidence="2">With LigD forms a non-homologous end joining (NHEJ) DNA repair enzyme, which repairs dsDNA breaks with reduced fidelity. Binds linear dsDNA with 5'- and 3'- overhangs but not closed circular dsDNA nor ssDNA. Recruits and stimulates the ligase activity of LigD.</text>
</comment>
<dbReference type="NCBIfam" id="TIGR02772">
    <property type="entry name" value="Ku_bact"/>
    <property type="match status" value="1"/>
</dbReference>
<accession>A0A5J6MH11</accession>
<dbReference type="GO" id="GO:0006310">
    <property type="term" value="P:DNA recombination"/>
    <property type="evidence" value="ECO:0007669"/>
    <property type="project" value="UniProtKB-KW"/>
</dbReference>
<dbReference type="InterPro" id="IPR009187">
    <property type="entry name" value="Prok_Ku"/>
</dbReference>
<evidence type="ECO:0000256" key="1">
    <source>
        <dbReference type="ARBA" id="ARBA00023125"/>
    </source>
</evidence>
<dbReference type="KEGG" id="htq:FRZ44_20870"/>
<comment type="subunit">
    <text evidence="2">Homodimer. Interacts with LigD.</text>
</comment>
<name>A0A5J6MH11_9PROT</name>
<feature type="domain" description="Ku" evidence="4">
    <location>
        <begin position="58"/>
        <end position="188"/>
    </location>
</feature>
<keyword evidence="1 2" id="KW-0238">DNA-binding</keyword>
<dbReference type="SUPFAM" id="SSF100939">
    <property type="entry name" value="SPOC domain-like"/>
    <property type="match status" value="1"/>
</dbReference>
<evidence type="ECO:0000313" key="6">
    <source>
        <dbReference type="Proteomes" id="UP000326202"/>
    </source>
</evidence>
<keyword evidence="2" id="KW-0227">DNA damage</keyword>
<feature type="region of interest" description="Disordered" evidence="3">
    <location>
        <begin position="262"/>
        <end position="300"/>
    </location>
</feature>
<gene>
    <name evidence="2 5" type="primary">ku</name>
    <name evidence="5" type="ORF">FRZ44_20870</name>
</gene>
<dbReference type="GO" id="GO:0003690">
    <property type="term" value="F:double-stranded DNA binding"/>
    <property type="evidence" value="ECO:0007669"/>
    <property type="project" value="UniProtKB-UniRule"/>
</dbReference>
<dbReference type="SMART" id="SM00559">
    <property type="entry name" value="Ku78"/>
    <property type="match status" value="1"/>
</dbReference>
<dbReference type="InterPro" id="IPR016194">
    <property type="entry name" value="SPOC-like_C_dom_sf"/>
</dbReference>
<evidence type="ECO:0000256" key="3">
    <source>
        <dbReference type="SAM" id="MobiDB-lite"/>
    </source>
</evidence>
<comment type="similarity">
    <text evidence="2">Belongs to the prokaryotic Ku family.</text>
</comment>
<dbReference type="HAMAP" id="MF_01875">
    <property type="entry name" value="Prokaryotic_Ku"/>
    <property type="match status" value="1"/>
</dbReference>
<dbReference type="OrthoDB" id="9780854at2"/>
<organism evidence="5 6">
    <name type="scientific">Hypericibacter terrae</name>
    <dbReference type="NCBI Taxonomy" id="2602015"/>
    <lineage>
        <taxon>Bacteria</taxon>
        <taxon>Pseudomonadati</taxon>
        <taxon>Pseudomonadota</taxon>
        <taxon>Alphaproteobacteria</taxon>
        <taxon>Rhodospirillales</taxon>
        <taxon>Dongiaceae</taxon>
        <taxon>Hypericibacter</taxon>
    </lineage>
</organism>
<dbReference type="PIRSF" id="PIRSF006493">
    <property type="entry name" value="Prok_Ku"/>
    <property type="match status" value="1"/>
</dbReference>
<reference evidence="5 6" key="1">
    <citation type="submission" date="2019-08" db="EMBL/GenBank/DDBJ databases">
        <title>Hyperibacter terrae gen. nov., sp. nov. and Hyperibacter viscosus sp. nov., two new members in the family Rhodospirillaceae isolated from the rhizosphere of Hypericum perforatum.</title>
        <authorList>
            <person name="Noviana Z."/>
        </authorList>
    </citation>
    <scope>NUCLEOTIDE SEQUENCE [LARGE SCALE GENOMIC DNA]</scope>
    <source>
        <strain evidence="5 6">R5913</strain>
    </source>
</reference>
<evidence type="ECO:0000256" key="2">
    <source>
        <dbReference type="HAMAP-Rule" id="MF_01875"/>
    </source>
</evidence>
<dbReference type="EMBL" id="CP042906">
    <property type="protein sequence ID" value="QEX16792.1"/>
    <property type="molecule type" value="Genomic_DNA"/>
</dbReference>
<sequence>MAEAVTARPYWTGAIRLSLVVLPVRLYHAVDTRSEVHFHQIHKASGKRVRHQNVVPGRGAVERDEIVKGYEYAKDQYVLLEPEELKAVRLESADNFSIVQFVDRNEIDAIYFDEPYFVVPDGDAGLDAFAVVRDALRAEKKVGLGQIVLSGRERIAALQPCGKGMLLETLRYAEDLKKAGKYFDGMKKVAVDKDQLGLAKKLIEQKAAPFDPERFKDHYENALRELIERKLKSKGRRIRTEEPERRGAEVIDLMEALRQSVGRKSGAVGKASAPEPADAPARKAAAPRRPAARGKTRKRA</sequence>
<keyword evidence="2" id="KW-0234">DNA repair</keyword>
<dbReference type="PANTHER" id="PTHR41251">
    <property type="entry name" value="NON-HOMOLOGOUS END JOINING PROTEIN KU"/>
    <property type="match status" value="1"/>
</dbReference>
<feature type="compositionally biased region" description="Basic residues" evidence="3">
    <location>
        <begin position="290"/>
        <end position="300"/>
    </location>
</feature>
<keyword evidence="6" id="KW-1185">Reference proteome</keyword>